<dbReference type="EMBL" id="FOVF01000028">
    <property type="protein sequence ID" value="SFN52543.1"/>
    <property type="molecule type" value="Genomic_DNA"/>
</dbReference>
<dbReference type="AlphaFoldDB" id="A0A1I4ZR61"/>
<name>A0A1I4ZR61_9GAMM</name>
<dbReference type="RefSeq" id="WP_139225057.1">
    <property type="nucleotide sequence ID" value="NZ_FOVF01000028.1"/>
</dbReference>
<sequence>MTHASFDPCPSANTVRRIATARWTPYVAATLQTWCRTALSEPGACISSRAGECKACRALQKIAALHWNEALGERIQQIAREACEMSVMRAVVVHPMKYASF</sequence>
<gene>
    <name evidence="1" type="ORF">SAMN05216289_1284</name>
</gene>
<organism evidence="1 2">
    <name type="scientific">Dokdonella immobilis</name>
    <dbReference type="NCBI Taxonomy" id="578942"/>
    <lineage>
        <taxon>Bacteria</taxon>
        <taxon>Pseudomonadati</taxon>
        <taxon>Pseudomonadota</taxon>
        <taxon>Gammaproteobacteria</taxon>
        <taxon>Lysobacterales</taxon>
        <taxon>Rhodanobacteraceae</taxon>
        <taxon>Dokdonella</taxon>
    </lineage>
</organism>
<evidence type="ECO:0000313" key="1">
    <source>
        <dbReference type="EMBL" id="SFN52543.1"/>
    </source>
</evidence>
<evidence type="ECO:0000313" key="2">
    <source>
        <dbReference type="Proteomes" id="UP000198575"/>
    </source>
</evidence>
<accession>A0A1I4ZR61</accession>
<protein>
    <submittedName>
        <fullName evidence="1">Uncharacterized protein</fullName>
    </submittedName>
</protein>
<reference evidence="1 2" key="1">
    <citation type="submission" date="2016-10" db="EMBL/GenBank/DDBJ databases">
        <authorList>
            <person name="de Groot N.N."/>
        </authorList>
    </citation>
    <scope>NUCLEOTIDE SEQUENCE [LARGE SCALE GENOMIC DNA]</scope>
    <source>
        <strain evidence="1 2">CGMCC 1.7659</strain>
    </source>
</reference>
<dbReference type="Proteomes" id="UP000198575">
    <property type="component" value="Unassembled WGS sequence"/>
</dbReference>
<keyword evidence="2" id="KW-1185">Reference proteome</keyword>
<proteinExistence type="predicted"/>